<gene>
    <name evidence="2" type="ORF">GKO32_10575</name>
</gene>
<reference evidence="2 3" key="1">
    <citation type="submission" date="2019-11" db="EMBL/GenBank/DDBJ databases">
        <title>Draft genome of Amycolatopsis RM579.</title>
        <authorList>
            <person name="Duangmal K."/>
            <person name="Mingma R."/>
        </authorList>
    </citation>
    <scope>NUCLEOTIDE SEQUENCE [LARGE SCALE GENOMIC DNA]</scope>
    <source>
        <strain evidence="2 3">RM579</strain>
    </source>
</reference>
<dbReference type="PANTHER" id="PTHR28152:SF1">
    <property type="entry name" value="HYDROXYACYL-THIOESTER DEHYDRATASE TYPE 2, MITOCHONDRIAL"/>
    <property type="match status" value="1"/>
</dbReference>
<dbReference type="PANTHER" id="PTHR28152">
    <property type="entry name" value="HYDROXYACYL-THIOESTER DEHYDRATASE TYPE 2, MITOCHONDRIAL"/>
    <property type="match status" value="1"/>
</dbReference>
<accession>A0A6N7YN64</accession>
<comment type="caution">
    <text evidence="2">The sequence shown here is derived from an EMBL/GenBank/DDBJ whole genome shotgun (WGS) entry which is preliminary data.</text>
</comment>
<dbReference type="InterPro" id="IPR052741">
    <property type="entry name" value="Mitochondrial_HTD2"/>
</dbReference>
<evidence type="ECO:0000313" key="2">
    <source>
        <dbReference type="EMBL" id="MTD54415.1"/>
    </source>
</evidence>
<evidence type="ECO:0000259" key="1">
    <source>
        <dbReference type="Pfam" id="PF13452"/>
    </source>
</evidence>
<organism evidence="2 3">
    <name type="scientific">Amycolatopsis pithecellobii</name>
    <dbReference type="NCBI Taxonomy" id="664692"/>
    <lineage>
        <taxon>Bacteria</taxon>
        <taxon>Bacillati</taxon>
        <taxon>Actinomycetota</taxon>
        <taxon>Actinomycetes</taxon>
        <taxon>Pseudonocardiales</taxon>
        <taxon>Pseudonocardiaceae</taxon>
        <taxon>Amycolatopsis</taxon>
    </lineage>
</organism>
<dbReference type="Proteomes" id="UP000440096">
    <property type="component" value="Unassembled WGS sequence"/>
</dbReference>
<protein>
    <submittedName>
        <fullName evidence="2">Mesaconyl-C4 CoA hydratase</fullName>
    </submittedName>
</protein>
<dbReference type="Gene3D" id="3.10.129.10">
    <property type="entry name" value="Hotdog Thioesterase"/>
    <property type="match status" value="2"/>
</dbReference>
<evidence type="ECO:0000313" key="3">
    <source>
        <dbReference type="Proteomes" id="UP000440096"/>
    </source>
</evidence>
<keyword evidence="3" id="KW-1185">Reference proteome</keyword>
<name>A0A6N7YN64_9PSEU</name>
<dbReference type="AlphaFoldDB" id="A0A6N7YN64"/>
<dbReference type="Pfam" id="PF13452">
    <property type="entry name" value="FAS1_DH_region"/>
    <property type="match status" value="1"/>
</dbReference>
<dbReference type="SUPFAM" id="SSF54637">
    <property type="entry name" value="Thioesterase/thiol ester dehydrase-isomerase"/>
    <property type="match status" value="2"/>
</dbReference>
<dbReference type="EMBL" id="WMBA01000012">
    <property type="protein sequence ID" value="MTD54415.1"/>
    <property type="molecule type" value="Genomic_DNA"/>
</dbReference>
<feature type="domain" description="FAS1-like dehydratase" evidence="1">
    <location>
        <begin position="84"/>
        <end position="151"/>
    </location>
</feature>
<dbReference type="InterPro" id="IPR039569">
    <property type="entry name" value="FAS1-like_DH_region"/>
</dbReference>
<sequence>MPDRYFPSPAISANDGGVGNTETGVATRTEFLLPGPAEALGSLLGVPVPDLAGEGLPLLWHWIYLLDRPAQRDLGVDGHPVRNAVPAPPGPGRRRMWAGGRVRTLGPLRCGEEATKHTQVLSVREKNGRSGPLTFVVVGHRIEQRGQVVVDEEQDIVYRPSATGPSTSDGDAPVVPVAADEWSIEVSPTLLFRFSALTYNAHRIHYDRDYARDVEGYPGLLTHGPLQAIAMAEAVRRNGIAGGRRFEYRLTAPLFDHQGLVVKATPEAGSVQTAVRNRYGRQTAAGTLWPLDG</sequence>
<proteinExistence type="predicted"/>
<dbReference type="InterPro" id="IPR029069">
    <property type="entry name" value="HotDog_dom_sf"/>
</dbReference>
<dbReference type="OrthoDB" id="7183822at2"/>
<dbReference type="GO" id="GO:0019171">
    <property type="term" value="F:(3R)-hydroxyacyl-[acyl-carrier-protein] dehydratase activity"/>
    <property type="evidence" value="ECO:0007669"/>
    <property type="project" value="TreeGrafter"/>
</dbReference>